<protein>
    <submittedName>
        <fullName evidence="3">Uncharacterized protein</fullName>
    </submittedName>
</protein>
<reference evidence="3" key="1">
    <citation type="submission" date="2023-08" db="EMBL/GenBank/DDBJ databases">
        <title>Chromosome-level Genome Assembly of mud carp (Cirrhinus molitorella).</title>
        <authorList>
            <person name="Liu H."/>
        </authorList>
    </citation>
    <scope>NUCLEOTIDE SEQUENCE</scope>
    <source>
        <strain evidence="3">Prfri</strain>
        <tissue evidence="3">Muscle</tissue>
    </source>
</reference>
<name>A0AA88Q6B1_9TELE</name>
<dbReference type="SUPFAM" id="SSF56436">
    <property type="entry name" value="C-type lectin-like"/>
    <property type="match status" value="1"/>
</dbReference>
<dbReference type="EMBL" id="JAUYZG010000003">
    <property type="protein sequence ID" value="KAK2911893.1"/>
    <property type="molecule type" value="Genomic_DNA"/>
</dbReference>
<feature type="region of interest" description="Disordered" evidence="1">
    <location>
        <begin position="1"/>
        <end position="29"/>
    </location>
</feature>
<dbReference type="AlphaFoldDB" id="A0AA88Q6B1"/>
<organism evidence="3 4">
    <name type="scientific">Cirrhinus molitorella</name>
    <name type="common">mud carp</name>
    <dbReference type="NCBI Taxonomy" id="172907"/>
    <lineage>
        <taxon>Eukaryota</taxon>
        <taxon>Metazoa</taxon>
        <taxon>Chordata</taxon>
        <taxon>Craniata</taxon>
        <taxon>Vertebrata</taxon>
        <taxon>Euteleostomi</taxon>
        <taxon>Actinopterygii</taxon>
        <taxon>Neopterygii</taxon>
        <taxon>Teleostei</taxon>
        <taxon>Ostariophysi</taxon>
        <taxon>Cypriniformes</taxon>
        <taxon>Cyprinidae</taxon>
        <taxon>Labeoninae</taxon>
        <taxon>Labeonini</taxon>
        <taxon>Cirrhinus</taxon>
    </lineage>
</organism>
<keyword evidence="4" id="KW-1185">Reference proteome</keyword>
<keyword evidence="2" id="KW-0812">Transmembrane</keyword>
<feature type="compositionally biased region" description="Polar residues" evidence="1">
    <location>
        <begin position="1"/>
        <end position="12"/>
    </location>
</feature>
<dbReference type="Proteomes" id="UP001187343">
    <property type="component" value="Unassembled WGS sequence"/>
</dbReference>
<keyword evidence="2" id="KW-1133">Transmembrane helix</keyword>
<accession>A0AA88Q6B1</accession>
<dbReference type="InterPro" id="IPR016187">
    <property type="entry name" value="CTDL_fold"/>
</dbReference>
<evidence type="ECO:0000256" key="2">
    <source>
        <dbReference type="SAM" id="Phobius"/>
    </source>
</evidence>
<proteinExistence type="predicted"/>
<feature type="transmembrane region" description="Helical" evidence="2">
    <location>
        <begin position="67"/>
        <end position="90"/>
    </location>
</feature>
<gene>
    <name evidence="3" type="ORF">Q8A67_004026</name>
</gene>
<comment type="caution">
    <text evidence="3">The sequence shown here is derived from an EMBL/GenBank/DDBJ whole genome shotgun (WGS) entry which is preliminary data.</text>
</comment>
<evidence type="ECO:0000256" key="1">
    <source>
        <dbReference type="SAM" id="MobiDB-lite"/>
    </source>
</evidence>
<sequence length="203" mass="23338">MMELQQRFSVSANEYEEGEGDAENREMQKKDAVKTEDLYQCLQFPPTAQQRTINSTTLDSEHCKRQYVFLLFAVNILISAIILVIVSLNYSYNKETQPIKGQTEMWLLHDNVFYLFWTGRSDCSAAESFCSKRNASLAILTEHNKVWLMLRTNRKQFLVSRTSLDGSGDMDSLSDDEDTCGIMTEDVDTYHGEGFVCERRVNP</sequence>
<evidence type="ECO:0000313" key="4">
    <source>
        <dbReference type="Proteomes" id="UP001187343"/>
    </source>
</evidence>
<evidence type="ECO:0000313" key="3">
    <source>
        <dbReference type="EMBL" id="KAK2911893.1"/>
    </source>
</evidence>
<keyword evidence="2" id="KW-0472">Membrane</keyword>